<sequence>MNISSYITGSIIKSLIMTIYLPRMFNAYLWQPPYDGLNGVAWTCHLYVSTNAIS</sequence>
<accession>A0A0B7BBP5</accession>
<name>A0A0B7BBP5_9EUPU</name>
<evidence type="ECO:0000313" key="1">
    <source>
        <dbReference type="EMBL" id="CEK90784.1"/>
    </source>
</evidence>
<dbReference type="EMBL" id="HACG01043919">
    <property type="protein sequence ID" value="CEK90784.1"/>
    <property type="molecule type" value="Transcribed_RNA"/>
</dbReference>
<dbReference type="AlphaFoldDB" id="A0A0B7BBP5"/>
<protein>
    <submittedName>
        <fullName evidence="1">Uncharacterized protein</fullName>
    </submittedName>
</protein>
<reference evidence="1" key="1">
    <citation type="submission" date="2014-12" db="EMBL/GenBank/DDBJ databases">
        <title>Insight into the proteome of Arion vulgaris.</title>
        <authorList>
            <person name="Aradska J."/>
            <person name="Bulat T."/>
            <person name="Smidak R."/>
            <person name="Sarate P."/>
            <person name="Gangsoo J."/>
            <person name="Sialana F."/>
            <person name="Bilban M."/>
            <person name="Lubec G."/>
        </authorList>
    </citation>
    <scope>NUCLEOTIDE SEQUENCE</scope>
    <source>
        <tissue evidence="1">Skin</tissue>
    </source>
</reference>
<gene>
    <name evidence="1" type="primary">ORF178836</name>
</gene>
<organism evidence="1">
    <name type="scientific">Arion vulgaris</name>
    <dbReference type="NCBI Taxonomy" id="1028688"/>
    <lineage>
        <taxon>Eukaryota</taxon>
        <taxon>Metazoa</taxon>
        <taxon>Spiralia</taxon>
        <taxon>Lophotrochozoa</taxon>
        <taxon>Mollusca</taxon>
        <taxon>Gastropoda</taxon>
        <taxon>Heterobranchia</taxon>
        <taxon>Euthyneura</taxon>
        <taxon>Panpulmonata</taxon>
        <taxon>Eupulmonata</taxon>
        <taxon>Stylommatophora</taxon>
        <taxon>Helicina</taxon>
        <taxon>Arionoidea</taxon>
        <taxon>Arionidae</taxon>
        <taxon>Arion</taxon>
    </lineage>
</organism>
<proteinExistence type="predicted"/>